<protein>
    <submittedName>
        <fullName evidence="1">Uncharacterized protein</fullName>
    </submittedName>
</protein>
<dbReference type="KEGG" id="phr:C6569_06530"/>
<dbReference type="EMBL" id="CP027668">
    <property type="protein sequence ID" value="AVO44741.1"/>
    <property type="molecule type" value="Genomic_DNA"/>
</dbReference>
<reference evidence="1 2" key="1">
    <citation type="submission" date="2018-03" db="EMBL/GenBank/DDBJ databases">
        <title>Genome sequencing of Phreatobacter sp.</title>
        <authorList>
            <person name="Kim S.-J."/>
            <person name="Heo J."/>
            <person name="Kwon S.-W."/>
        </authorList>
    </citation>
    <scope>NUCLEOTIDE SEQUENCE [LARGE SCALE GENOMIC DNA]</scope>
    <source>
        <strain evidence="1 2">S-12</strain>
    </source>
</reference>
<name>A0A2S0N9Y1_9HYPH</name>
<organism evidence="1 2">
    <name type="scientific">Phreatobacter cathodiphilus</name>
    <dbReference type="NCBI Taxonomy" id="1868589"/>
    <lineage>
        <taxon>Bacteria</taxon>
        <taxon>Pseudomonadati</taxon>
        <taxon>Pseudomonadota</taxon>
        <taxon>Alphaproteobacteria</taxon>
        <taxon>Hyphomicrobiales</taxon>
        <taxon>Phreatobacteraceae</taxon>
        <taxon>Phreatobacter</taxon>
    </lineage>
</organism>
<dbReference type="RefSeq" id="WP_106748082.1">
    <property type="nucleotide sequence ID" value="NZ_CP027668.1"/>
</dbReference>
<gene>
    <name evidence="1" type="ORF">C6569_06530</name>
</gene>
<dbReference type="Proteomes" id="UP000237889">
    <property type="component" value="Chromosome"/>
</dbReference>
<accession>A0A2S0N9Y1</accession>
<proteinExistence type="predicted"/>
<evidence type="ECO:0000313" key="1">
    <source>
        <dbReference type="EMBL" id="AVO44741.1"/>
    </source>
</evidence>
<keyword evidence="2" id="KW-1185">Reference proteome</keyword>
<sequence>MTAALRSPDEVMRLDRLGAAHATRLSFLRALLRRVEAEGWTYSRTAWEIDPEGFGHAVLTVASPRSTYSLVAFSTPLADEMRTDRVIAEAWDTSYVLYDGVPAAAEIERLRANAPRQEAGRFTERDLVLARANKSVRLFAHVADSLAGGRQPDAALLAGVGYLMRTTAVYGNGKFGIADRDHIAGRPELAGPFRAEMLAVWLIRSFTLDLVEHVAAARGGASAVRLDPDLRRSLGVGNSTGLGMAPFLVRHPLLVHRWFNARETALARVRALPAASQTQQAVFRAALTAMRSTVARWHTEDPVQAPRVAGLAADLDALAEAAGPLLVGPAPWDALYRHAEACLSLEAQEAVVALVLEPNGAVVDDLADAMGADEDAVFRIDGRMSVADLRARLGEAYAWVRRFDFADPANDARFWYVSEEKLEPRLGERRAEEGAEREQPLAVARDMSRLIDTLAAAPAEESLAAFLMRRPDVRHLVRRAQIAVAHPYAEVRDNLVAAGMRPVDLLRAKLAFFGASRFDPRSDRWLRIALFADAPFPEEICRLAAERMAS</sequence>
<evidence type="ECO:0000313" key="2">
    <source>
        <dbReference type="Proteomes" id="UP000237889"/>
    </source>
</evidence>
<dbReference type="AlphaFoldDB" id="A0A2S0N9Y1"/>
<dbReference type="OrthoDB" id="4891072at2"/>